<sequence length="244" mass="26324">MKSPLTSVTLLGLMLTPYAACLPSSMGYDWGNVISAVGDQGVPDAPSQNRPLTTTSPQNNAYITFLRLSLDKQEEAAPMLYSAWKNGGDPIPGLLPAIKNELTNPSDSGSKREAEAEAILKGNVLTPLIIQLAKHNDQYGLDRLHNTIGQHADIALDFGTALFAVMVLEFATGPSLVKLYEDVLRNNIRYGFPGCARALGFNKAADSGKFGGVPAANPDMRIPCRIFAKSDYWGADHSDSLSRW</sequence>
<gene>
    <name evidence="2" type="ORF">BJ085DRAFT_29095</name>
</gene>
<evidence type="ECO:0000313" key="2">
    <source>
        <dbReference type="EMBL" id="RKP37936.1"/>
    </source>
</evidence>
<accession>A0A4P9ZWA3</accession>
<feature type="signal peptide" evidence="1">
    <location>
        <begin position="1"/>
        <end position="21"/>
    </location>
</feature>
<dbReference type="EMBL" id="ML002427">
    <property type="protein sequence ID" value="RKP37936.1"/>
    <property type="molecule type" value="Genomic_DNA"/>
</dbReference>
<evidence type="ECO:0000313" key="3">
    <source>
        <dbReference type="Proteomes" id="UP000268162"/>
    </source>
</evidence>
<name>A0A4P9ZWA3_9FUNG</name>
<dbReference type="AlphaFoldDB" id="A0A4P9ZWA3"/>
<protein>
    <submittedName>
        <fullName evidence="2">Uncharacterized protein</fullName>
    </submittedName>
</protein>
<organism evidence="2 3">
    <name type="scientific">Dimargaris cristalligena</name>
    <dbReference type="NCBI Taxonomy" id="215637"/>
    <lineage>
        <taxon>Eukaryota</taxon>
        <taxon>Fungi</taxon>
        <taxon>Fungi incertae sedis</taxon>
        <taxon>Zoopagomycota</taxon>
        <taxon>Kickxellomycotina</taxon>
        <taxon>Dimargaritomycetes</taxon>
        <taxon>Dimargaritales</taxon>
        <taxon>Dimargaritaceae</taxon>
        <taxon>Dimargaris</taxon>
    </lineage>
</organism>
<feature type="chain" id="PRO_5020535705" evidence="1">
    <location>
        <begin position="22"/>
        <end position="244"/>
    </location>
</feature>
<keyword evidence="1" id="KW-0732">Signal</keyword>
<reference evidence="3" key="1">
    <citation type="journal article" date="2018" name="Nat. Microbiol.">
        <title>Leveraging single-cell genomics to expand the fungal tree of life.</title>
        <authorList>
            <person name="Ahrendt S.R."/>
            <person name="Quandt C.A."/>
            <person name="Ciobanu D."/>
            <person name="Clum A."/>
            <person name="Salamov A."/>
            <person name="Andreopoulos B."/>
            <person name="Cheng J.F."/>
            <person name="Woyke T."/>
            <person name="Pelin A."/>
            <person name="Henrissat B."/>
            <person name="Reynolds N.K."/>
            <person name="Benny G.L."/>
            <person name="Smith M.E."/>
            <person name="James T.Y."/>
            <person name="Grigoriev I.V."/>
        </authorList>
    </citation>
    <scope>NUCLEOTIDE SEQUENCE [LARGE SCALE GENOMIC DNA]</scope>
    <source>
        <strain evidence="3">RSA 468</strain>
    </source>
</reference>
<dbReference type="Proteomes" id="UP000268162">
    <property type="component" value="Unassembled WGS sequence"/>
</dbReference>
<evidence type="ECO:0000256" key="1">
    <source>
        <dbReference type="SAM" id="SignalP"/>
    </source>
</evidence>
<proteinExistence type="predicted"/>
<keyword evidence="3" id="KW-1185">Reference proteome</keyword>